<dbReference type="EMBL" id="CP097750">
    <property type="protein sequence ID" value="URJ24843.1"/>
    <property type="molecule type" value="Genomic_DNA"/>
</dbReference>
<feature type="domain" description="Mechanosensitive ion channel MscS C-terminal" evidence="1">
    <location>
        <begin position="33"/>
        <end position="115"/>
    </location>
</feature>
<protein>
    <submittedName>
        <fullName evidence="2">Mechanosensitive ion channel</fullName>
    </submittedName>
</protein>
<dbReference type="SUPFAM" id="SSF82689">
    <property type="entry name" value="Mechanosensitive channel protein MscS (YggB), C-terminal domain"/>
    <property type="match status" value="1"/>
</dbReference>
<proteinExistence type="predicted"/>
<organism evidence="2 3">
    <name type="scientific">Candidatus Blochmanniella camponoti</name>
    <dbReference type="NCBI Taxonomy" id="108080"/>
    <lineage>
        <taxon>Bacteria</taxon>
        <taxon>Pseudomonadati</taxon>
        <taxon>Pseudomonadota</taxon>
        <taxon>Gammaproteobacteria</taxon>
        <taxon>Enterobacterales</taxon>
        <taxon>Enterobacteriaceae</taxon>
        <taxon>ant endosymbionts</taxon>
        <taxon>Candidatus Blochmanniella</taxon>
    </lineage>
</organism>
<dbReference type="InterPro" id="IPR052702">
    <property type="entry name" value="MscS-like_channel"/>
</dbReference>
<evidence type="ECO:0000313" key="3">
    <source>
        <dbReference type="Proteomes" id="UP001056483"/>
    </source>
</evidence>
<accession>A0ABY4SX47</accession>
<keyword evidence="3" id="KW-1185">Reference proteome</keyword>
<sequence length="146" mass="17218">MTDWNHKEIIIPNKEFITKQFINWSLSDTLTRVVLRVPAPFQTDMKKIVKVLLQIAKNSSFSLNTPPPEVYLVDLQQGLPMFEIRIHISDIKLRMPLCHQMHMLIIEYYQNNGIKLPCIPNYLYNNQLSINNFDSNYPNTNYYTIT</sequence>
<gene>
    <name evidence="2" type="ORF">M9404_03315</name>
</gene>
<dbReference type="Pfam" id="PF21082">
    <property type="entry name" value="MS_channel_3rd"/>
    <property type="match status" value="1"/>
</dbReference>
<dbReference type="Proteomes" id="UP001056483">
    <property type="component" value="Chromosome"/>
</dbReference>
<name>A0ABY4SX47_9ENTR</name>
<dbReference type="Gene3D" id="3.30.70.100">
    <property type="match status" value="1"/>
</dbReference>
<dbReference type="PANTHER" id="PTHR30347">
    <property type="entry name" value="POTASSIUM CHANNEL RELATED"/>
    <property type="match status" value="1"/>
</dbReference>
<evidence type="ECO:0000259" key="1">
    <source>
        <dbReference type="Pfam" id="PF21082"/>
    </source>
</evidence>
<dbReference type="PANTHER" id="PTHR30347:SF9">
    <property type="entry name" value="MINICONDUCTANCE MECHANOSENSITIVE CHANNEL MSCM"/>
    <property type="match status" value="1"/>
</dbReference>
<reference evidence="2" key="1">
    <citation type="submission" date="2022-05" db="EMBL/GenBank/DDBJ databases">
        <title>Impact of host demography and evolutionary history on endosymbiont molecular evolution: a test in carpenter ants (Genus Camponotus) and their Blochmannia endosymbionts.</title>
        <authorList>
            <person name="Manthey J.D."/>
            <person name="Giron J.C."/>
            <person name="Hruska J.P."/>
        </authorList>
    </citation>
    <scope>NUCLEOTIDE SEQUENCE</scope>
    <source>
        <strain evidence="2">C-050</strain>
    </source>
</reference>
<dbReference type="InterPro" id="IPR011066">
    <property type="entry name" value="MscS_channel_C_sf"/>
</dbReference>
<dbReference type="InterPro" id="IPR049278">
    <property type="entry name" value="MS_channel_C"/>
</dbReference>
<evidence type="ECO:0000313" key="2">
    <source>
        <dbReference type="EMBL" id="URJ24843.1"/>
    </source>
</evidence>